<dbReference type="OrthoDB" id="5952526at2759"/>
<accession>A0A2I2GEI9</accession>
<proteinExistence type="predicted"/>
<dbReference type="GO" id="GO:0008270">
    <property type="term" value="F:zinc ion binding"/>
    <property type="evidence" value="ECO:0007669"/>
    <property type="project" value="UniProtKB-KW"/>
</dbReference>
<dbReference type="AlphaFoldDB" id="A0A2I2GEI9"/>
<feature type="domain" description="MYND-type" evidence="5">
    <location>
        <begin position="11"/>
        <end position="48"/>
    </location>
</feature>
<sequence>MSSTLDIIEGCSLCNRPITSHECQGCQVVSYCSPEHLHQHQPIHQEACDPISRARRETELYNLRDEDGNIITPQEVDVRERGWRFRSDNFRYAASRLGWVEALEHLHTRKALEAQLEHLIEAAHLFQNDEENKTGILRLLFRLGRHAEFYSLAKSRITADWGQPLQSWVATRENSSDPFEDSKWLLDNEFEIDTALLLLLLKVNMLHDLVALNAAAVTAGPKVPQEILDHICSYVLTTSIIANERKAFFGNENTEHIGKLRAQIKELYGVISRKRPDAWNLVIGNKAGELPEQATAPVNLGHIYSLDVWNANRWAIEYISKLRESCP</sequence>
<keyword evidence="3" id="KW-0862">Zinc</keyword>
<evidence type="ECO:0000313" key="7">
    <source>
        <dbReference type="Proteomes" id="UP000234275"/>
    </source>
</evidence>
<dbReference type="Gene3D" id="6.10.140.2220">
    <property type="match status" value="1"/>
</dbReference>
<protein>
    <recommendedName>
        <fullName evidence="5">MYND-type domain-containing protein</fullName>
    </recommendedName>
</protein>
<keyword evidence="2 4" id="KW-0863">Zinc-finger</keyword>
<dbReference type="STRING" id="1392250.A0A2I2GEI9"/>
<gene>
    <name evidence="6" type="ORF">P170DRAFT_509316</name>
</gene>
<dbReference type="PROSITE" id="PS01360">
    <property type="entry name" value="ZF_MYND_1"/>
    <property type="match status" value="1"/>
</dbReference>
<evidence type="ECO:0000256" key="3">
    <source>
        <dbReference type="ARBA" id="ARBA00022833"/>
    </source>
</evidence>
<evidence type="ECO:0000256" key="2">
    <source>
        <dbReference type="ARBA" id="ARBA00022771"/>
    </source>
</evidence>
<dbReference type="RefSeq" id="XP_024706618.1">
    <property type="nucleotide sequence ID" value="XM_024854663.1"/>
</dbReference>
<evidence type="ECO:0000313" key="6">
    <source>
        <dbReference type="EMBL" id="PLB51316.1"/>
    </source>
</evidence>
<dbReference type="PROSITE" id="PS50865">
    <property type="entry name" value="ZF_MYND_2"/>
    <property type="match status" value="1"/>
</dbReference>
<keyword evidence="1" id="KW-0479">Metal-binding</keyword>
<name>A0A2I2GEI9_9EURO</name>
<evidence type="ECO:0000256" key="4">
    <source>
        <dbReference type="PROSITE-ProRule" id="PRU00134"/>
    </source>
</evidence>
<dbReference type="InterPro" id="IPR002893">
    <property type="entry name" value="Znf_MYND"/>
</dbReference>
<dbReference type="Proteomes" id="UP000234275">
    <property type="component" value="Unassembled WGS sequence"/>
</dbReference>
<dbReference type="EMBL" id="MSFO01000003">
    <property type="protein sequence ID" value="PLB51316.1"/>
    <property type="molecule type" value="Genomic_DNA"/>
</dbReference>
<keyword evidence="7" id="KW-1185">Reference proteome</keyword>
<dbReference type="GeneID" id="36562369"/>
<reference evidence="6 7" key="1">
    <citation type="submission" date="2016-12" db="EMBL/GenBank/DDBJ databases">
        <title>The genomes of Aspergillus section Nigri reveals drivers in fungal speciation.</title>
        <authorList>
            <consortium name="DOE Joint Genome Institute"/>
            <person name="Vesth T.C."/>
            <person name="Nybo J."/>
            <person name="Theobald S."/>
            <person name="Brandl J."/>
            <person name="Frisvad J.C."/>
            <person name="Nielsen K.F."/>
            <person name="Lyhne E.K."/>
            <person name="Kogle M.E."/>
            <person name="Kuo A."/>
            <person name="Riley R."/>
            <person name="Clum A."/>
            <person name="Nolan M."/>
            <person name="Lipzen A."/>
            <person name="Salamov A."/>
            <person name="Henrissat B."/>
            <person name="Wiebenga A."/>
            <person name="De Vries R.P."/>
            <person name="Grigoriev I.V."/>
            <person name="Mortensen U.H."/>
            <person name="Andersen M.R."/>
            <person name="Baker S.E."/>
        </authorList>
    </citation>
    <scope>NUCLEOTIDE SEQUENCE [LARGE SCALE GENOMIC DNA]</scope>
    <source>
        <strain evidence="6 7">IBT 23096</strain>
    </source>
</reference>
<organism evidence="6 7">
    <name type="scientific">Aspergillus steynii IBT 23096</name>
    <dbReference type="NCBI Taxonomy" id="1392250"/>
    <lineage>
        <taxon>Eukaryota</taxon>
        <taxon>Fungi</taxon>
        <taxon>Dikarya</taxon>
        <taxon>Ascomycota</taxon>
        <taxon>Pezizomycotina</taxon>
        <taxon>Eurotiomycetes</taxon>
        <taxon>Eurotiomycetidae</taxon>
        <taxon>Eurotiales</taxon>
        <taxon>Aspergillaceae</taxon>
        <taxon>Aspergillus</taxon>
        <taxon>Aspergillus subgen. Circumdati</taxon>
    </lineage>
</organism>
<comment type="caution">
    <text evidence="6">The sequence shown here is derived from an EMBL/GenBank/DDBJ whole genome shotgun (WGS) entry which is preliminary data.</text>
</comment>
<dbReference type="SUPFAM" id="SSF144232">
    <property type="entry name" value="HIT/MYND zinc finger-like"/>
    <property type="match status" value="1"/>
</dbReference>
<dbReference type="Pfam" id="PF01753">
    <property type="entry name" value="zf-MYND"/>
    <property type="match status" value="1"/>
</dbReference>
<evidence type="ECO:0000256" key="1">
    <source>
        <dbReference type="ARBA" id="ARBA00022723"/>
    </source>
</evidence>
<evidence type="ECO:0000259" key="5">
    <source>
        <dbReference type="PROSITE" id="PS50865"/>
    </source>
</evidence>
<dbReference type="VEuPathDB" id="FungiDB:P170DRAFT_509316"/>